<protein>
    <recommendedName>
        <fullName evidence="5">DUF1835 domain-containing protein</fullName>
    </recommendedName>
</protein>
<evidence type="ECO:0000259" key="1">
    <source>
        <dbReference type="Pfam" id="PF08874"/>
    </source>
</evidence>
<evidence type="ECO:0000313" key="3">
    <source>
        <dbReference type="EMBL" id="KRL64525.1"/>
    </source>
</evidence>
<dbReference type="EMBL" id="AZEY01000090">
    <property type="protein sequence ID" value="KRL64525.1"/>
    <property type="molecule type" value="Genomic_DNA"/>
</dbReference>
<dbReference type="Pfam" id="PF12395">
    <property type="entry name" value="DUF3658"/>
    <property type="match status" value="1"/>
</dbReference>
<reference evidence="3 4" key="1">
    <citation type="journal article" date="2015" name="Genome Announc.">
        <title>Expanding the biotechnology potential of lactobacilli through comparative genomics of 213 strains and associated genera.</title>
        <authorList>
            <person name="Sun Z."/>
            <person name="Harris H.M."/>
            <person name="McCann A."/>
            <person name="Guo C."/>
            <person name="Argimon S."/>
            <person name="Zhang W."/>
            <person name="Yang X."/>
            <person name="Jeffery I.B."/>
            <person name="Cooney J.C."/>
            <person name="Kagawa T.F."/>
            <person name="Liu W."/>
            <person name="Song Y."/>
            <person name="Salvetti E."/>
            <person name="Wrobel A."/>
            <person name="Rasinkangas P."/>
            <person name="Parkhill J."/>
            <person name="Rea M.C."/>
            <person name="O'Sullivan O."/>
            <person name="Ritari J."/>
            <person name="Douillard F.P."/>
            <person name="Paul Ross R."/>
            <person name="Yang R."/>
            <person name="Briner A.E."/>
            <person name="Felis G.E."/>
            <person name="de Vos W.M."/>
            <person name="Barrangou R."/>
            <person name="Klaenhammer T.R."/>
            <person name="Caufield P.W."/>
            <person name="Cui Y."/>
            <person name="Zhang H."/>
            <person name="O'Toole P.W."/>
        </authorList>
    </citation>
    <scope>NUCLEOTIDE SEQUENCE [LARGE SCALE GENOMIC DNA]</scope>
    <source>
        <strain evidence="3 4">DSM 14421</strain>
    </source>
</reference>
<evidence type="ECO:0000313" key="4">
    <source>
        <dbReference type="Proteomes" id="UP000052013"/>
    </source>
</evidence>
<dbReference type="InterPro" id="IPR014973">
    <property type="entry name" value="DUF1835"/>
</dbReference>
<evidence type="ECO:0008006" key="5">
    <source>
        <dbReference type="Google" id="ProtNLM"/>
    </source>
</evidence>
<dbReference type="InterPro" id="IPR022123">
    <property type="entry name" value="DUF3658"/>
</dbReference>
<dbReference type="RefSeq" id="WP_057865479.1">
    <property type="nucleotide sequence ID" value="NZ_AZEY01000090.1"/>
</dbReference>
<proteinExistence type="predicted"/>
<dbReference type="STRING" id="1423739.FC85_GL001035"/>
<sequence length="268" mass="31386">MIDVLFNESFSSTLKYYYQQHHIDQEVLSMPMYLGLGDINQWSFTEARKTLYKIMSTHSKTIDPHEYGEHLNAMTSRLKQAISNRETIRVWWSDLADDYCGFLWLCDYLSEHQLQMFSIHVPLSYAIKGNRLITLDSIGEITEDQLATLNLFKTEKVISAEKQLAYSYEWRELRSDNTPVRAMINGHMLSQEIDFYDQFLLGNVKKHRFRNIIRVIGDTIGSSPIGVADWWYWHRIDYLISKGVLDYKMPTNMAVGSIKLNKVNQTTF</sequence>
<dbReference type="Pfam" id="PF08874">
    <property type="entry name" value="DUF1835"/>
    <property type="match status" value="1"/>
</dbReference>
<organism evidence="3 4">
    <name type="scientific">Lentilactobacillus diolivorans DSM 14421</name>
    <dbReference type="NCBI Taxonomy" id="1423739"/>
    <lineage>
        <taxon>Bacteria</taxon>
        <taxon>Bacillati</taxon>
        <taxon>Bacillota</taxon>
        <taxon>Bacilli</taxon>
        <taxon>Lactobacillales</taxon>
        <taxon>Lactobacillaceae</taxon>
        <taxon>Lentilactobacillus</taxon>
    </lineage>
</organism>
<comment type="caution">
    <text evidence="3">The sequence shown here is derived from an EMBL/GenBank/DDBJ whole genome shotgun (WGS) entry which is preliminary data.</text>
</comment>
<evidence type="ECO:0000259" key="2">
    <source>
        <dbReference type="Pfam" id="PF12395"/>
    </source>
</evidence>
<name>A0A0R1S690_9LACO</name>
<feature type="domain" description="DUF3658" evidence="2">
    <location>
        <begin position="152"/>
        <end position="250"/>
    </location>
</feature>
<feature type="domain" description="DUF1835" evidence="1">
    <location>
        <begin position="2"/>
        <end position="120"/>
    </location>
</feature>
<dbReference type="Proteomes" id="UP000052013">
    <property type="component" value="Unassembled WGS sequence"/>
</dbReference>
<gene>
    <name evidence="3" type="ORF">FC85_GL001035</name>
</gene>
<accession>A0A0R1S690</accession>
<dbReference type="AlphaFoldDB" id="A0A0R1S690"/>
<dbReference type="PATRIC" id="fig|1423739.3.peg.1086"/>